<keyword evidence="1" id="KW-0175">Coiled coil</keyword>
<dbReference type="SUPFAM" id="SSF52047">
    <property type="entry name" value="RNI-like"/>
    <property type="match status" value="1"/>
</dbReference>
<dbReference type="AlphaFoldDB" id="A0AAW0GQU3"/>
<proteinExistence type="predicted"/>
<evidence type="ECO:0000313" key="2">
    <source>
        <dbReference type="EMBL" id="KAK7691929.1"/>
    </source>
</evidence>
<reference evidence="2 3" key="1">
    <citation type="submission" date="2022-09" db="EMBL/GenBank/DDBJ databases">
        <authorList>
            <person name="Palmer J.M."/>
        </authorList>
    </citation>
    <scope>NUCLEOTIDE SEQUENCE [LARGE SCALE GENOMIC DNA]</scope>
    <source>
        <strain evidence="2 3">DSM 7382</strain>
    </source>
</reference>
<name>A0AAW0GQU3_9APHY</name>
<comment type="caution">
    <text evidence="2">The sequence shown here is derived from an EMBL/GenBank/DDBJ whole genome shotgun (WGS) entry which is preliminary data.</text>
</comment>
<evidence type="ECO:0000256" key="1">
    <source>
        <dbReference type="SAM" id="Coils"/>
    </source>
</evidence>
<dbReference type="EMBL" id="JASBNA010000005">
    <property type="protein sequence ID" value="KAK7691929.1"/>
    <property type="molecule type" value="Genomic_DNA"/>
</dbReference>
<organism evidence="2 3">
    <name type="scientific">Cerrena zonata</name>
    <dbReference type="NCBI Taxonomy" id="2478898"/>
    <lineage>
        <taxon>Eukaryota</taxon>
        <taxon>Fungi</taxon>
        <taxon>Dikarya</taxon>
        <taxon>Basidiomycota</taxon>
        <taxon>Agaricomycotina</taxon>
        <taxon>Agaricomycetes</taxon>
        <taxon>Polyporales</taxon>
        <taxon>Cerrenaceae</taxon>
        <taxon>Cerrena</taxon>
    </lineage>
</organism>
<dbReference type="Gene3D" id="1.20.1280.50">
    <property type="match status" value="1"/>
</dbReference>
<keyword evidence="3" id="KW-1185">Reference proteome</keyword>
<evidence type="ECO:0000313" key="3">
    <source>
        <dbReference type="Proteomes" id="UP001385951"/>
    </source>
</evidence>
<sequence>MMVVLRSTIKRATHGATRQDHLLTLTFNHHIPTSMLPIPVNRKDEQARREIENEIDQLFQAVVELRHRLNFLVPINHLPPELLLEIFLFFEDGSGRSSGIKSKLTWIAVCRYWREIALETPRFWATVNLDRHVFARNRCMVLARPLPLRLLASRWCLDQNILFDTMISNMEPINSIDFDFPHRSYPSYAKLDTIRPAILPLRSVRIANNNDLLEDFPSILKKCTLPAIQDLELTGSISKLPPCLLGPTLIHLKLLMPSLFTDPVQFTRCLSQMSQLESLHIQEVSFRKGPIDQVPIKLKKKVTLPSLRQLCLKPPSGETEEDYILLLGTLEMPIVARLHLKFASVPVQHLPELLRVMLRALRHLTFRSLSLCAANSAFKIGLFKNTRHPSTMDSMDCTPPIDIRLPNSSRCQRIMWDSFLHIIHLDRIQTIHLEDLDADKKFTDDRRRLLRTCHHLKVLSVVGETGPEVINLLHGAELTNMVDGDTVSQMIVPELKTIHLTGVTWRSRQHEETVTDDSERGELVTDLVRVLQARRTAGCPIKKVVIKWGILLYITDVDLIQEEGVVVERDDYIVDPNNEDAYLNYEGGYEY</sequence>
<evidence type="ECO:0008006" key="4">
    <source>
        <dbReference type="Google" id="ProtNLM"/>
    </source>
</evidence>
<dbReference type="Proteomes" id="UP001385951">
    <property type="component" value="Unassembled WGS sequence"/>
</dbReference>
<protein>
    <recommendedName>
        <fullName evidence="4">F-box domain-containing protein</fullName>
    </recommendedName>
</protein>
<gene>
    <name evidence="2" type="ORF">QCA50_005334</name>
</gene>
<feature type="coiled-coil region" evidence="1">
    <location>
        <begin position="41"/>
        <end position="68"/>
    </location>
</feature>
<dbReference type="InterPro" id="IPR036047">
    <property type="entry name" value="F-box-like_dom_sf"/>
</dbReference>
<dbReference type="SUPFAM" id="SSF81383">
    <property type="entry name" value="F-box domain"/>
    <property type="match status" value="1"/>
</dbReference>
<accession>A0AAW0GQU3</accession>